<dbReference type="Pfam" id="PF00772">
    <property type="entry name" value="DnaB"/>
    <property type="match status" value="1"/>
</dbReference>
<keyword evidence="5 12" id="KW-0378">Hydrolase</keyword>
<dbReference type="CDD" id="cd00984">
    <property type="entry name" value="DnaB_C"/>
    <property type="match status" value="1"/>
</dbReference>
<evidence type="ECO:0000256" key="8">
    <source>
        <dbReference type="ARBA" id="ARBA00023125"/>
    </source>
</evidence>
<keyword evidence="2 12" id="KW-0639">Primosome</keyword>
<dbReference type="Pfam" id="PF03796">
    <property type="entry name" value="DnaB_C"/>
    <property type="match status" value="1"/>
</dbReference>
<comment type="function">
    <text evidence="12">The main replicative DNA helicase, it participates in initiation and elongation during chromosome replication. Travels ahead of the DNA replisome, separating dsDNA into templates for DNA synthesis. A processive ATP-dependent 5'-3' DNA helicase it has DNA-dependent ATPase activity.</text>
</comment>
<accession>A0A5S5AVR8</accession>
<feature type="domain" description="SF4 helicase" evidence="13">
    <location>
        <begin position="181"/>
        <end position="446"/>
    </location>
</feature>
<evidence type="ECO:0000256" key="11">
    <source>
        <dbReference type="NCBIfam" id="TIGR00665"/>
    </source>
</evidence>
<evidence type="ECO:0000256" key="12">
    <source>
        <dbReference type="RuleBase" id="RU362085"/>
    </source>
</evidence>
<comment type="caution">
    <text evidence="14">The sequence shown here is derived from an EMBL/GenBank/DDBJ whole genome shotgun (WGS) entry which is preliminary data.</text>
</comment>
<sequence length="454" mass="51409">MIFMNLMPPKVPPHNMEAEQSVLGSMLLSREAIYVALERLKSEDFYIEAHRRIFEVIAELHENREPVDLITVTETLRNRKMLEQVGGVTYLTTLTEVVPTPANITQYCKIVEEKALLRRLIETASKILSLAYEPKDDVEELVDEAERRIFSIVQKRRVENFHHIKDVLLSTFERIEQLYNSKGGITGVPTGFPDLDAMTSGLQPSDLILVAARPSMGKTAFALNIAQNAAIRHRIPVAIFSLEMSKEQLVQRMLCAESNVDSHKLRTGRLEEDDWPRLARAMGPLSEAPIYIDDTPGITCLEIRAKARRLKAEKGLGLVVIDYLQLIAGRGQSENRQQEISEISRSLKALARELNVPVVALSQLSRAPDVRADHRPVLSDLRESGSQEQDSDLVAFLYREDYYNPDTDRKNIAEVIIAKQRNGPTGKVELVWLSQYTKFVSIEKHRQIDAAKYA</sequence>
<name>A0A5S5AVR8_9FIRM</name>
<dbReference type="FunFam" id="1.10.860.10:FF:000001">
    <property type="entry name" value="Replicative DNA helicase"/>
    <property type="match status" value="1"/>
</dbReference>
<reference evidence="14 15" key="1">
    <citation type="submission" date="2019-07" db="EMBL/GenBank/DDBJ databases">
        <title>Genomic Encyclopedia of Type Strains, Phase I: the one thousand microbial genomes (KMG-I) project.</title>
        <authorList>
            <person name="Kyrpides N."/>
        </authorList>
    </citation>
    <scope>NUCLEOTIDE SEQUENCE [LARGE SCALE GENOMIC DNA]</scope>
    <source>
        <strain evidence="14 15">DSM 16647</strain>
    </source>
</reference>
<dbReference type="InterPro" id="IPR016136">
    <property type="entry name" value="DNA_helicase_N/primase_C"/>
</dbReference>
<evidence type="ECO:0000256" key="9">
    <source>
        <dbReference type="ARBA" id="ARBA00023235"/>
    </source>
</evidence>
<dbReference type="AlphaFoldDB" id="A0A5S5AVR8"/>
<dbReference type="SUPFAM" id="SSF48024">
    <property type="entry name" value="N-terminal domain of DnaB helicase"/>
    <property type="match status" value="1"/>
</dbReference>
<dbReference type="InterPro" id="IPR027417">
    <property type="entry name" value="P-loop_NTPase"/>
</dbReference>
<evidence type="ECO:0000313" key="15">
    <source>
        <dbReference type="Proteomes" id="UP000322294"/>
    </source>
</evidence>
<gene>
    <name evidence="14" type="ORF">LZ11_00746</name>
</gene>
<dbReference type="PANTHER" id="PTHR30153">
    <property type="entry name" value="REPLICATIVE DNA HELICASE DNAB"/>
    <property type="match status" value="1"/>
</dbReference>
<evidence type="ECO:0000256" key="7">
    <source>
        <dbReference type="ARBA" id="ARBA00022840"/>
    </source>
</evidence>
<dbReference type="GO" id="GO:0005524">
    <property type="term" value="F:ATP binding"/>
    <property type="evidence" value="ECO:0007669"/>
    <property type="project" value="UniProtKB-UniRule"/>
</dbReference>
<dbReference type="FunFam" id="3.40.50.300:FF:000076">
    <property type="entry name" value="Replicative DNA helicase"/>
    <property type="match status" value="1"/>
</dbReference>
<dbReference type="SUPFAM" id="SSF52540">
    <property type="entry name" value="P-loop containing nucleoside triphosphate hydrolases"/>
    <property type="match status" value="1"/>
</dbReference>
<evidence type="ECO:0000313" key="14">
    <source>
        <dbReference type="EMBL" id="TYP57435.1"/>
    </source>
</evidence>
<dbReference type="GO" id="GO:0005829">
    <property type="term" value="C:cytosol"/>
    <property type="evidence" value="ECO:0007669"/>
    <property type="project" value="TreeGrafter"/>
</dbReference>
<evidence type="ECO:0000259" key="13">
    <source>
        <dbReference type="PROSITE" id="PS51199"/>
    </source>
</evidence>
<comment type="similarity">
    <text evidence="1 12">Belongs to the helicase family. DnaB subfamily.</text>
</comment>
<evidence type="ECO:0000256" key="3">
    <source>
        <dbReference type="ARBA" id="ARBA00022705"/>
    </source>
</evidence>
<dbReference type="PANTHER" id="PTHR30153:SF2">
    <property type="entry name" value="REPLICATIVE DNA HELICASE"/>
    <property type="match status" value="1"/>
</dbReference>
<dbReference type="EMBL" id="VNHO01000006">
    <property type="protein sequence ID" value="TYP57435.1"/>
    <property type="molecule type" value="Genomic_DNA"/>
</dbReference>
<comment type="catalytic activity">
    <reaction evidence="10 12">
        <text>ATP + H2O = ADP + phosphate + H(+)</text>
        <dbReference type="Rhea" id="RHEA:13065"/>
        <dbReference type="ChEBI" id="CHEBI:15377"/>
        <dbReference type="ChEBI" id="CHEBI:15378"/>
        <dbReference type="ChEBI" id="CHEBI:30616"/>
        <dbReference type="ChEBI" id="CHEBI:43474"/>
        <dbReference type="ChEBI" id="CHEBI:456216"/>
        <dbReference type="EC" id="5.6.2.3"/>
    </reaction>
</comment>
<evidence type="ECO:0000256" key="2">
    <source>
        <dbReference type="ARBA" id="ARBA00022515"/>
    </source>
</evidence>
<dbReference type="Proteomes" id="UP000322294">
    <property type="component" value="Unassembled WGS sequence"/>
</dbReference>
<dbReference type="InterPro" id="IPR007694">
    <property type="entry name" value="DNA_helicase_DnaB-like_C"/>
</dbReference>
<keyword evidence="3 12" id="KW-0235">DNA replication</keyword>
<dbReference type="NCBIfam" id="NF004384">
    <property type="entry name" value="PRK05748.1"/>
    <property type="match status" value="1"/>
</dbReference>
<dbReference type="PROSITE" id="PS51199">
    <property type="entry name" value="SF4_HELICASE"/>
    <property type="match status" value="1"/>
</dbReference>
<evidence type="ECO:0000256" key="1">
    <source>
        <dbReference type="ARBA" id="ARBA00008428"/>
    </source>
</evidence>
<keyword evidence="8 12" id="KW-0238">DNA-binding</keyword>
<evidence type="ECO:0000256" key="5">
    <source>
        <dbReference type="ARBA" id="ARBA00022801"/>
    </source>
</evidence>
<evidence type="ECO:0000256" key="10">
    <source>
        <dbReference type="ARBA" id="ARBA00048954"/>
    </source>
</evidence>
<keyword evidence="6 12" id="KW-0347">Helicase</keyword>
<dbReference type="NCBIfam" id="TIGR00665">
    <property type="entry name" value="DnaB"/>
    <property type="match status" value="1"/>
</dbReference>
<dbReference type="InterPro" id="IPR007692">
    <property type="entry name" value="DNA_helicase_DnaB"/>
</dbReference>
<dbReference type="GO" id="GO:0042802">
    <property type="term" value="F:identical protein binding"/>
    <property type="evidence" value="ECO:0007669"/>
    <property type="project" value="UniProtKB-ARBA"/>
</dbReference>
<dbReference type="GO" id="GO:0016887">
    <property type="term" value="F:ATP hydrolysis activity"/>
    <property type="evidence" value="ECO:0007669"/>
    <property type="project" value="RHEA"/>
</dbReference>
<dbReference type="Gene3D" id="3.40.50.300">
    <property type="entry name" value="P-loop containing nucleotide triphosphate hydrolases"/>
    <property type="match status" value="1"/>
</dbReference>
<evidence type="ECO:0000256" key="6">
    <source>
        <dbReference type="ARBA" id="ARBA00022806"/>
    </source>
</evidence>
<keyword evidence="7 12" id="KW-0067">ATP-binding</keyword>
<evidence type="ECO:0000256" key="4">
    <source>
        <dbReference type="ARBA" id="ARBA00022741"/>
    </source>
</evidence>
<dbReference type="InterPro" id="IPR036185">
    <property type="entry name" value="DNA_heli_DnaB-like_N_sf"/>
</dbReference>
<keyword evidence="15" id="KW-1185">Reference proteome</keyword>
<keyword evidence="4 12" id="KW-0547">Nucleotide-binding</keyword>
<dbReference type="InterPro" id="IPR007693">
    <property type="entry name" value="DNA_helicase_DnaB-like_N"/>
</dbReference>
<dbReference type="GO" id="GO:1990077">
    <property type="term" value="C:primosome complex"/>
    <property type="evidence" value="ECO:0007669"/>
    <property type="project" value="UniProtKB-UniRule"/>
</dbReference>
<dbReference type="GO" id="GO:0003677">
    <property type="term" value="F:DNA binding"/>
    <property type="evidence" value="ECO:0007669"/>
    <property type="project" value="UniProtKB-UniRule"/>
</dbReference>
<proteinExistence type="inferred from homology"/>
<keyword evidence="9" id="KW-0413">Isomerase</keyword>
<dbReference type="GO" id="GO:0006269">
    <property type="term" value="P:DNA replication, synthesis of primer"/>
    <property type="evidence" value="ECO:0007669"/>
    <property type="project" value="UniProtKB-UniRule"/>
</dbReference>
<dbReference type="EC" id="5.6.2.3" evidence="11 12"/>
<dbReference type="Gene3D" id="1.10.860.10">
    <property type="entry name" value="DNAb Helicase, Chain A"/>
    <property type="match status" value="1"/>
</dbReference>
<protein>
    <recommendedName>
        <fullName evidence="11 12">Replicative DNA helicase</fullName>
        <ecNumber evidence="11 12">5.6.2.3</ecNumber>
    </recommendedName>
</protein>
<dbReference type="GO" id="GO:0043139">
    <property type="term" value="F:5'-3' DNA helicase activity"/>
    <property type="evidence" value="ECO:0007669"/>
    <property type="project" value="UniProtKB-EC"/>
</dbReference>
<organism evidence="14 15">
    <name type="scientific">Thermosediminibacter litoriperuensis</name>
    <dbReference type="NCBI Taxonomy" id="291989"/>
    <lineage>
        <taxon>Bacteria</taxon>
        <taxon>Bacillati</taxon>
        <taxon>Bacillota</taxon>
        <taxon>Clostridia</taxon>
        <taxon>Thermosediminibacterales</taxon>
        <taxon>Thermosediminibacteraceae</taxon>
        <taxon>Thermosediminibacter</taxon>
    </lineage>
</organism>